<reference evidence="11" key="1">
    <citation type="journal article" date="2019" name="Environ. Microbiol.">
        <title>Fungal ecological strategies reflected in gene transcription - a case study of two litter decomposers.</title>
        <authorList>
            <person name="Barbi F."/>
            <person name="Kohler A."/>
            <person name="Barry K."/>
            <person name="Baskaran P."/>
            <person name="Daum C."/>
            <person name="Fauchery L."/>
            <person name="Ihrmark K."/>
            <person name="Kuo A."/>
            <person name="LaButti K."/>
            <person name="Lipzen A."/>
            <person name="Morin E."/>
            <person name="Grigoriev I.V."/>
            <person name="Henrissat B."/>
            <person name="Lindahl B."/>
            <person name="Martin F."/>
        </authorList>
    </citation>
    <scope>NUCLEOTIDE SEQUENCE</scope>
    <source>
        <strain evidence="11">JB14</strain>
    </source>
</reference>
<sequence>MADDKTRYEAIKKDLLAAIPKKRAIDKKLAHVEAQIFALEGSYLSETGTHSGGNLIQGFENYLKNQTTGRRRTEASEHDRIFSNSSLTSTKSLDLLSEENGDDEFGKQSTPGVTTVIVPPASRNDSLTPAQQNKLTRDKEYQRRKRATDDESVTTTVTLGRRPTKRARLADDD</sequence>
<protein>
    <recommendedName>
        <fullName evidence="3 9">Chromatin modification-related protein EAF6</fullName>
    </recommendedName>
</protein>
<accession>A0A6A4GYR0</accession>
<keyword evidence="4 9" id="KW-0156">Chromatin regulator</keyword>
<evidence type="ECO:0000256" key="4">
    <source>
        <dbReference type="ARBA" id="ARBA00022853"/>
    </source>
</evidence>
<dbReference type="GO" id="GO:0005634">
    <property type="term" value="C:nucleus"/>
    <property type="evidence" value="ECO:0007669"/>
    <property type="project" value="UniProtKB-SubCell"/>
</dbReference>
<evidence type="ECO:0000313" key="12">
    <source>
        <dbReference type="Proteomes" id="UP000799118"/>
    </source>
</evidence>
<keyword evidence="9" id="KW-0234">DNA repair</keyword>
<dbReference type="AlphaFoldDB" id="A0A6A4GYR0"/>
<evidence type="ECO:0000256" key="10">
    <source>
        <dbReference type="SAM" id="MobiDB-lite"/>
    </source>
</evidence>
<evidence type="ECO:0000256" key="5">
    <source>
        <dbReference type="ARBA" id="ARBA00023015"/>
    </source>
</evidence>
<evidence type="ECO:0000256" key="2">
    <source>
        <dbReference type="ARBA" id="ARBA00010916"/>
    </source>
</evidence>
<evidence type="ECO:0000256" key="3">
    <source>
        <dbReference type="ARBA" id="ARBA00018504"/>
    </source>
</evidence>
<feature type="region of interest" description="Disordered" evidence="10">
    <location>
        <begin position="92"/>
        <end position="173"/>
    </location>
</feature>
<evidence type="ECO:0000256" key="7">
    <source>
        <dbReference type="ARBA" id="ARBA00023163"/>
    </source>
</evidence>
<keyword evidence="5 9" id="KW-0805">Transcription regulation</keyword>
<evidence type="ECO:0000256" key="8">
    <source>
        <dbReference type="ARBA" id="ARBA00023242"/>
    </source>
</evidence>
<dbReference type="GO" id="GO:0006325">
    <property type="term" value="P:chromatin organization"/>
    <property type="evidence" value="ECO:0007669"/>
    <property type="project" value="UniProtKB-KW"/>
</dbReference>
<organism evidence="11 12">
    <name type="scientific">Gymnopus androsaceus JB14</name>
    <dbReference type="NCBI Taxonomy" id="1447944"/>
    <lineage>
        <taxon>Eukaryota</taxon>
        <taxon>Fungi</taxon>
        <taxon>Dikarya</taxon>
        <taxon>Basidiomycota</taxon>
        <taxon>Agaricomycotina</taxon>
        <taxon>Agaricomycetes</taxon>
        <taxon>Agaricomycetidae</taxon>
        <taxon>Agaricales</taxon>
        <taxon>Marasmiineae</taxon>
        <taxon>Omphalotaceae</taxon>
        <taxon>Gymnopus</taxon>
    </lineage>
</organism>
<keyword evidence="7 9" id="KW-0804">Transcription</keyword>
<dbReference type="Pfam" id="PF09340">
    <property type="entry name" value="NuA4"/>
    <property type="match status" value="1"/>
</dbReference>
<feature type="compositionally biased region" description="Polar residues" evidence="10">
    <location>
        <begin position="123"/>
        <end position="134"/>
    </location>
</feature>
<comment type="subcellular location">
    <subcellularLocation>
        <location evidence="1 9">Nucleus</location>
    </subcellularLocation>
</comment>
<dbReference type="GO" id="GO:0006281">
    <property type="term" value="P:DNA repair"/>
    <property type="evidence" value="ECO:0007669"/>
    <property type="project" value="UniProtKB-UniRule"/>
</dbReference>
<keyword evidence="6" id="KW-0175">Coiled coil</keyword>
<proteinExistence type="inferred from homology"/>
<dbReference type="OrthoDB" id="440324at2759"/>
<comment type="similarity">
    <text evidence="2 9">Belongs to the EAF6 family.</text>
</comment>
<evidence type="ECO:0000256" key="1">
    <source>
        <dbReference type="ARBA" id="ARBA00004123"/>
    </source>
</evidence>
<evidence type="ECO:0000256" key="6">
    <source>
        <dbReference type="ARBA" id="ARBA00023054"/>
    </source>
</evidence>
<gene>
    <name evidence="11" type="ORF">BT96DRAFT_959639</name>
</gene>
<dbReference type="GO" id="GO:0035267">
    <property type="term" value="C:NuA4 histone acetyltransferase complex"/>
    <property type="evidence" value="ECO:0007669"/>
    <property type="project" value="UniProtKB-UniRule"/>
</dbReference>
<keyword evidence="9" id="KW-0227">DNA damage</keyword>
<keyword evidence="12" id="KW-1185">Reference proteome</keyword>
<dbReference type="Proteomes" id="UP000799118">
    <property type="component" value="Unassembled WGS sequence"/>
</dbReference>
<evidence type="ECO:0000256" key="9">
    <source>
        <dbReference type="RuleBase" id="RU368022"/>
    </source>
</evidence>
<dbReference type="InterPro" id="IPR015418">
    <property type="entry name" value="Eaf6"/>
</dbReference>
<evidence type="ECO:0000313" key="11">
    <source>
        <dbReference type="EMBL" id="KAE9391032.1"/>
    </source>
</evidence>
<name>A0A6A4GYR0_9AGAR</name>
<dbReference type="EMBL" id="ML769638">
    <property type="protein sequence ID" value="KAE9391032.1"/>
    <property type="molecule type" value="Genomic_DNA"/>
</dbReference>
<comment type="subunit">
    <text evidence="9">Component of the NuA4 histone acetyltransferase complex.</text>
</comment>
<keyword evidence="8 9" id="KW-0539">Nucleus</keyword>
<dbReference type="PANTHER" id="PTHR13476">
    <property type="entry name" value="CHROMATIN MODIFICATION-RELATED PROTEIN MEAF6"/>
    <property type="match status" value="1"/>
</dbReference>
<comment type="function">
    <text evidence="9">Component of the NuA4 histone acetyltransferase complex which is involved in transcriptional activation of selected genes principally by acetylation of nucleosomal histone H4 and H2A. The NuA4 complex is also involved in DNA repair.</text>
</comment>